<evidence type="ECO:0000313" key="2">
    <source>
        <dbReference type="EMBL" id="MFE8696356.1"/>
    </source>
</evidence>
<protein>
    <submittedName>
        <fullName evidence="2">YjzD family protein</fullName>
    </submittedName>
</protein>
<accession>A0ABW6JWT9</accession>
<gene>
    <name evidence="2" type="ORF">ACFYKT_08305</name>
</gene>
<keyword evidence="1" id="KW-0812">Transmembrane</keyword>
<keyword evidence="1" id="KW-1133">Transmembrane helix</keyword>
<sequence>MRYFWTFFWTFLLVQMITYVVSSMIGIPFDFKTGSILSVAATILIFIITLIIPEGTSEKEALH</sequence>
<name>A0ABW6JWT9_9BACI</name>
<organism evidence="2 3">
    <name type="scientific">Cytobacillus mangrovibacter</name>
    <dbReference type="NCBI Taxonomy" id="3299024"/>
    <lineage>
        <taxon>Bacteria</taxon>
        <taxon>Bacillati</taxon>
        <taxon>Bacillota</taxon>
        <taxon>Bacilli</taxon>
        <taxon>Bacillales</taxon>
        <taxon>Bacillaceae</taxon>
        <taxon>Cytobacillus</taxon>
    </lineage>
</organism>
<feature type="transmembrane region" description="Helical" evidence="1">
    <location>
        <begin position="7"/>
        <end position="29"/>
    </location>
</feature>
<keyword evidence="3" id="KW-1185">Reference proteome</keyword>
<evidence type="ECO:0000256" key="1">
    <source>
        <dbReference type="SAM" id="Phobius"/>
    </source>
</evidence>
<evidence type="ECO:0000313" key="3">
    <source>
        <dbReference type="Proteomes" id="UP001601058"/>
    </source>
</evidence>
<dbReference type="EMBL" id="JBIACJ010000003">
    <property type="protein sequence ID" value="MFE8696356.1"/>
    <property type="molecule type" value="Genomic_DNA"/>
</dbReference>
<dbReference type="RefSeq" id="WP_389218137.1">
    <property type="nucleotide sequence ID" value="NZ_JBIACJ010000003.1"/>
</dbReference>
<proteinExistence type="predicted"/>
<comment type="caution">
    <text evidence="2">The sequence shown here is derived from an EMBL/GenBank/DDBJ whole genome shotgun (WGS) entry which is preliminary data.</text>
</comment>
<dbReference type="Pfam" id="PF11151">
    <property type="entry name" value="DUF2929"/>
    <property type="match status" value="1"/>
</dbReference>
<reference evidence="2 3" key="1">
    <citation type="submission" date="2024-08" db="EMBL/GenBank/DDBJ databases">
        <title>Two novel Cytobacillus novel species.</title>
        <authorList>
            <person name="Liu G."/>
        </authorList>
    </citation>
    <scope>NUCLEOTIDE SEQUENCE [LARGE SCALE GENOMIC DNA]</scope>
    <source>
        <strain evidence="2 3">FJAT-53684</strain>
    </source>
</reference>
<feature type="transmembrane region" description="Helical" evidence="1">
    <location>
        <begin position="35"/>
        <end position="53"/>
    </location>
</feature>
<keyword evidence="1" id="KW-0472">Membrane</keyword>
<dbReference type="Proteomes" id="UP001601058">
    <property type="component" value="Unassembled WGS sequence"/>
</dbReference>
<dbReference type="InterPro" id="IPR021324">
    <property type="entry name" value="DUF2929"/>
</dbReference>